<feature type="domain" description="Glycosyl transferase family 1" evidence="4">
    <location>
        <begin position="210"/>
        <end position="370"/>
    </location>
</feature>
<reference evidence="7" key="1">
    <citation type="submission" date="2015-11" db="EMBL/GenBank/DDBJ databases">
        <authorList>
            <person name="Varghese N."/>
        </authorList>
    </citation>
    <scope>NUCLEOTIDE SEQUENCE [LARGE SCALE GENOMIC DNA]</scope>
    <source>
        <strain evidence="7">DSM 45899</strain>
    </source>
</reference>
<protein>
    <submittedName>
        <fullName evidence="6">Glycosyltransferase involved in cell wall bisynthesis</fullName>
    </submittedName>
</protein>
<dbReference type="Pfam" id="PF13439">
    <property type="entry name" value="Glyco_transf_4"/>
    <property type="match status" value="1"/>
</dbReference>
<dbReference type="Pfam" id="PF00534">
    <property type="entry name" value="Glycos_transf_1"/>
    <property type="match status" value="1"/>
</dbReference>
<evidence type="ECO:0000313" key="7">
    <source>
        <dbReference type="Proteomes" id="UP000198802"/>
    </source>
</evidence>
<dbReference type="RefSeq" id="WP_091276117.1">
    <property type="nucleotide sequence ID" value="NZ_FAOZ01000007.1"/>
</dbReference>
<dbReference type="PANTHER" id="PTHR12526:SF635">
    <property type="entry name" value="GLYCOSYL TRANSFERASE GROUP 1"/>
    <property type="match status" value="1"/>
</dbReference>
<dbReference type="AlphaFoldDB" id="A0A0S4QKR7"/>
<dbReference type="SUPFAM" id="SSF53756">
    <property type="entry name" value="UDP-Glycosyltransferase/glycogen phosphorylase"/>
    <property type="match status" value="1"/>
</dbReference>
<dbReference type="GO" id="GO:0016757">
    <property type="term" value="F:glycosyltransferase activity"/>
    <property type="evidence" value="ECO:0007669"/>
    <property type="project" value="UniProtKB-KW"/>
</dbReference>
<sequence length="417" mass="43973">MKICMVSEHASPLALLGGVDAGGQNVHVAALSSALARRGAQVVVHTRRDSPGPPRRVPLADGVEVDHVPAGPTRPVPKDDLPPYMRGFAADLRDQWARERPDVVHAHFWMSGKAALSAARPLGIPVVFTSHALGVVKRRHQGSKDTSPPDRVQTEATLVRDVDAIVATCTDELFELVRLGAPGSRVSVVPSGVDLAAFTPDGPVAPRAPGRLRVLFVGRLVERKGIGNLIEAVAALPGTELLIAGGSDRSELDQDPEAARLRRLARLSGAGDRVTLLGRVGRAELPALYRSADVVACVPWYEPFGIVPVEAMACGVPVVASAVGGLIDTVVDGGTGLHVPPRCPERIVEALSELAADPAERARLGAAGARRAQALFSWERVGALTMNVYRRLRDAPGQGVTRAGSRTGARRPVGTRP</sequence>
<keyword evidence="7" id="KW-1185">Reference proteome</keyword>
<proteinExistence type="predicted"/>
<evidence type="ECO:0000256" key="3">
    <source>
        <dbReference type="SAM" id="MobiDB-lite"/>
    </source>
</evidence>
<dbReference type="PANTHER" id="PTHR12526">
    <property type="entry name" value="GLYCOSYLTRANSFERASE"/>
    <property type="match status" value="1"/>
</dbReference>
<evidence type="ECO:0000256" key="1">
    <source>
        <dbReference type="ARBA" id="ARBA00022676"/>
    </source>
</evidence>
<gene>
    <name evidence="6" type="ORF">Ga0074812_107103</name>
</gene>
<feature type="domain" description="Glycosyltransferase subfamily 4-like N-terminal" evidence="5">
    <location>
        <begin position="22"/>
        <end position="196"/>
    </location>
</feature>
<keyword evidence="2 6" id="KW-0808">Transferase</keyword>
<dbReference type="Gene3D" id="3.40.50.2000">
    <property type="entry name" value="Glycogen Phosphorylase B"/>
    <property type="match status" value="2"/>
</dbReference>
<dbReference type="EMBL" id="FAOZ01000007">
    <property type="protein sequence ID" value="CUU56219.1"/>
    <property type="molecule type" value="Genomic_DNA"/>
</dbReference>
<evidence type="ECO:0000313" key="6">
    <source>
        <dbReference type="EMBL" id="CUU56219.1"/>
    </source>
</evidence>
<keyword evidence="1" id="KW-0328">Glycosyltransferase</keyword>
<organism evidence="6 7">
    <name type="scientific">Parafrankia irregularis</name>
    <dbReference type="NCBI Taxonomy" id="795642"/>
    <lineage>
        <taxon>Bacteria</taxon>
        <taxon>Bacillati</taxon>
        <taxon>Actinomycetota</taxon>
        <taxon>Actinomycetes</taxon>
        <taxon>Frankiales</taxon>
        <taxon>Frankiaceae</taxon>
        <taxon>Parafrankia</taxon>
    </lineage>
</organism>
<evidence type="ECO:0000259" key="5">
    <source>
        <dbReference type="Pfam" id="PF13439"/>
    </source>
</evidence>
<dbReference type="Proteomes" id="UP000198802">
    <property type="component" value="Unassembled WGS sequence"/>
</dbReference>
<evidence type="ECO:0000259" key="4">
    <source>
        <dbReference type="Pfam" id="PF00534"/>
    </source>
</evidence>
<dbReference type="InterPro" id="IPR001296">
    <property type="entry name" value="Glyco_trans_1"/>
</dbReference>
<accession>A0A0S4QKR7</accession>
<feature type="region of interest" description="Disordered" evidence="3">
    <location>
        <begin position="396"/>
        <end position="417"/>
    </location>
</feature>
<name>A0A0S4QKR7_9ACTN</name>
<evidence type="ECO:0000256" key="2">
    <source>
        <dbReference type="ARBA" id="ARBA00022679"/>
    </source>
</evidence>
<dbReference type="InterPro" id="IPR028098">
    <property type="entry name" value="Glyco_trans_4-like_N"/>
</dbReference>